<keyword evidence="1 2" id="KW-0489">Methyltransferase</keyword>
<keyword evidence="1" id="KW-0949">S-adenosyl-L-methionine</keyword>
<comment type="caution">
    <text evidence="2">The sequence shown here is derived from an EMBL/GenBank/DDBJ whole genome shotgun (WGS) entry which is preliminary data.</text>
</comment>
<protein>
    <recommendedName>
        <fullName evidence="1">Ribosomal RNA small subunit methyltransferase J</fullName>
        <ecNumber evidence="1">2.1.1.242</ecNumber>
    </recommendedName>
    <alternativeName>
        <fullName evidence="1">16S rRNA m2G1516 methyltransferase</fullName>
    </alternativeName>
    <alternativeName>
        <fullName evidence="1">rRNA (guanine-N(2)-)-methyltransferase</fullName>
    </alternativeName>
</protein>
<dbReference type="Pfam" id="PF04445">
    <property type="entry name" value="SAM_MT"/>
    <property type="match status" value="1"/>
</dbReference>
<comment type="subcellular location">
    <subcellularLocation>
        <location evidence="1">Cytoplasm</location>
    </subcellularLocation>
</comment>
<accession>A0AAV3TZG5</accession>
<evidence type="ECO:0000313" key="2">
    <source>
        <dbReference type="EMBL" id="GAA4934876.1"/>
    </source>
</evidence>
<keyword evidence="1" id="KW-0963">Cytoplasm</keyword>
<reference evidence="3" key="1">
    <citation type="journal article" date="2019" name="Int. J. Syst. Evol. Microbiol.">
        <title>The Global Catalogue of Microorganisms (GCM) 10K type strain sequencing project: providing services to taxonomists for standard genome sequencing and annotation.</title>
        <authorList>
            <consortium name="The Broad Institute Genomics Platform"/>
            <consortium name="The Broad Institute Genome Sequencing Center for Infectious Disease"/>
            <person name="Wu L."/>
            <person name="Ma J."/>
        </authorList>
    </citation>
    <scope>NUCLEOTIDE SEQUENCE [LARGE SCALE GENOMIC DNA]</scope>
    <source>
        <strain evidence="3">JCM 19134</strain>
    </source>
</reference>
<dbReference type="Gene3D" id="3.40.50.150">
    <property type="entry name" value="Vaccinia Virus protein VP39"/>
    <property type="match status" value="1"/>
</dbReference>
<dbReference type="EMBL" id="BAABLX010000007">
    <property type="protein sequence ID" value="GAA4934876.1"/>
    <property type="molecule type" value="Genomic_DNA"/>
</dbReference>
<dbReference type="EC" id="2.1.1.242" evidence="1"/>
<comment type="similarity">
    <text evidence="1">Belongs to the methyltransferase superfamily. RsmJ family.</text>
</comment>
<dbReference type="Proteomes" id="UP001409585">
    <property type="component" value="Unassembled WGS sequence"/>
</dbReference>
<dbReference type="RefSeq" id="WP_345418014.1">
    <property type="nucleotide sequence ID" value="NZ_AP031496.1"/>
</dbReference>
<evidence type="ECO:0000256" key="1">
    <source>
        <dbReference type="HAMAP-Rule" id="MF_01523"/>
    </source>
</evidence>
<evidence type="ECO:0000313" key="3">
    <source>
        <dbReference type="Proteomes" id="UP001409585"/>
    </source>
</evidence>
<keyword evidence="1" id="KW-0698">rRNA processing</keyword>
<gene>
    <name evidence="1" type="primary">rsmJ</name>
    <name evidence="2" type="ORF">GCM10025791_10010</name>
</gene>
<proteinExistence type="inferred from homology"/>
<dbReference type="SUPFAM" id="SSF53335">
    <property type="entry name" value="S-adenosyl-L-methionine-dependent methyltransferases"/>
    <property type="match status" value="1"/>
</dbReference>
<dbReference type="GO" id="GO:0008990">
    <property type="term" value="F:rRNA (guanine-N2-)-methyltransferase activity"/>
    <property type="evidence" value="ECO:0007669"/>
    <property type="project" value="UniProtKB-UniRule"/>
</dbReference>
<sequence length="265" mass="28953">MPCSPTSNTVLLNPYKDAELKQLAQHLGVSEITQANWRAEQGFALLITARGLGLMDYSQPKIQPVVVDFVAGKSQHRRLFGGGKGQMIAKAVGVSAHFKPHVFDATAGLGGDAFVLASLGCQVTMAERNPVVHALLADGLRRARLTEEADILAIVDAMKLLECDAKTALAGAGHVPEPEIIYLDPMFPSRKKSAAVKKEMQFFHAVVGADQDQHLLLESARQRAKYRVVVKRPRLAECIGQQPPTYQLSGKTSRYDIYVNQKLPQ</sequence>
<keyword evidence="3" id="KW-1185">Reference proteome</keyword>
<keyword evidence="1" id="KW-0808">Transferase</keyword>
<dbReference type="InterPro" id="IPR007536">
    <property type="entry name" value="16SrRNA_methylTrfase_J"/>
</dbReference>
<comment type="caution">
    <text evidence="1">Lacks conserved residue(s) required for the propagation of feature annotation.</text>
</comment>
<feature type="binding site" evidence="1">
    <location>
        <position position="184"/>
    </location>
    <ligand>
        <name>S-adenosyl-L-methionine</name>
        <dbReference type="ChEBI" id="CHEBI:59789"/>
    </ligand>
</feature>
<organism evidence="2 3">
    <name type="scientific">Halioxenophilus aromaticivorans</name>
    <dbReference type="NCBI Taxonomy" id="1306992"/>
    <lineage>
        <taxon>Bacteria</taxon>
        <taxon>Pseudomonadati</taxon>
        <taxon>Pseudomonadota</taxon>
        <taxon>Gammaproteobacteria</taxon>
        <taxon>Alteromonadales</taxon>
        <taxon>Alteromonadaceae</taxon>
        <taxon>Halioxenophilus</taxon>
    </lineage>
</organism>
<dbReference type="PANTHER" id="PTHR36112:SF1">
    <property type="entry name" value="RIBOSOMAL RNA SMALL SUBUNIT METHYLTRANSFERASE J"/>
    <property type="match status" value="1"/>
</dbReference>
<dbReference type="PANTHER" id="PTHR36112">
    <property type="entry name" value="RIBOSOMAL RNA SMALL SUBUNIT METHYLTRANSFERASE J"/>
    <property type="match status" value="1"/>
</dbReference>
<dbReference type="AlphaFoldDB" id="A0AAV3TZG5"/>
<dbReference type="HAMAP" id="MF_01523">
    <property type="entry name" value="16SrRNA_methyltr_J"/>
    <property type="match status" value="1"/>
</dbReference>
<comment type="function">
    <text evidence="1">Specifically methylates the guanosine in position 1516 of 16S rRNA.</text>
</comment>
<feature type="binding site" evidence="1">
    <location>
        <begin position="127"/>
        <end position="128"/>
    </location>
    <ligand>
        <name>S-adenosyl-L-methionine</name>
        <dbReference type="ChEBI" id="CHEBI:59789"/>
    </ligand>
</feature>
<dbReference type="InterPro" id="IPR029063">
    <property type="entry name" value="SAM-dependent_MTases_sf"/>
</dbReference>
<dbReference type="GO" id="GO:0005737">
    <property type="term" value="C:cytoplasm"/>
    <property type="evidence" value="ECO:0007669"/>
    <property type="project" value="UniProtKB-SubCell"/>
</dbReference>
<comment type="catalytic activity">
    <reaction evidence="1">
        <text>guanosine(1516) in 16S rRNA + S-adenosyl-L-methionine = N(2)-methylguanosine(1516) in 16S rRNA + S-adenosyl-L-homocysteine + H(+)</text>
        <dbReference type="Rhea" id="RHEA:43220"/>
        <dbReference type="Rhea" id="RHEA-COMP:10412"/>
        <dbReference type="Rhea" id="RHEA-COMP:10413"/>
        <dbReference type="ChEBI" id="CHEBI:15378"/>
        <dbReference type="ChEBI" id="CHEBI:57856"/>
        <dbReference type="ChEBI" id="CHEBI:59789"/>
        <dbReference type="ChEBI" id="CHEBI:74269"/>
        <dbReference type="ChEBI" id="CHEBI:74481"/>
        <dbReference type="EC" id="2.1.1.242"/>
    </reaction>
</comment>
<name>A0AAV3TZG5_9ALTE</name>